<accession>A0A0U1QSY5</accession>
<reference evidence="3 4" key="1">
    <citation type="journal article" date="2011" name="J. Bacteriol.">
        <title>Draft genome sequence of Sporolactobacillus inulinus strain CASD, an efficient D-lactic acid-producing bacterium with high-concentration lactate tolerance capability.</title>
        <authorList>
            <person name="Yu B."/>
            <person name="Su F."/>
            <person name="Wang L."/>
            <person name="Xu K."/>
            <person name="Zhao B."/>
            <person name="Xu P."/>
        </authorList>
    </citation>
    <scope>NUCLEOTIDE SEQUENCE [LARGE SCALE GENOMIC DNA]</scope>
    <source>
        <strain evidence="3 4">CASD</strain>
    </source>
</reference>
<feature type="transmembrane region" description="Helical" evidence="2">
    <location>
        <begin position="66"/>
        <end position="88"/>
    </location>
</feature>
<feature type="compositionally biased region" description="Basic and acidic residues" evidence="1">
    <location>
        <begin position="30"/>
        <end position="44"/>
    </location>
</feature>
<comment type="caution">
    <text evidence="3">The sequence shown here is derived from an EMBL/GenBank/DDBJ whole genome shotgun (WGS) entry which is preliminary data.</text>
</comment>
<proteinExistence type="predicted"/>
<dbReference type="RefSeq" id="WP_010027163.1">
    <property type="nucleotide sequence ID" value="NZ_AFVQ02000005.1"/>
</dbReference>
<evidence type="ECO:0000313" key="4">
    <source>
        <dbReference type="Proteomes" id="UP000035553"/>
    </source>
</evidence>
<dbReference type="STRING" id="1069536.SINU_00320"/>
<evidence type="ECO:0008006" key="5">
    <source>
        <dbReference type="Google" id="ProtNLM"/>
    </source>
</evidence>
<dbReference type="OrthoDB" id="2300232at2"/>
<keyword evidence="2" id="KW-0472">Membrane</keyword>
<feature type="region of interest" description="Disordered" evidence="1">
    <location>
        <begin position="1"/>
        <end position="44"/>
    </location>
</feature>
<dbReference type="InterPro" id="IPR024596">
    <property type="entry name" value="RNApol_su_b/EpuA"/>
</dbReference>
<keyword evidence="2" id="KW-1133">Transmembrane helix</keyword>
<evidence type="ECO:0000256" key="2">
    <source>
        <dbReference type="SAM" id="Phobius"/>
    </source>
</evidence>
<evidence type="ECO:0000313" key="3">
    <source>
        <dbReference type="EMBL" id="KLI03905.1"/>
    </source>
</evidence>
<dbReference type="Pfam" id="PF11772">
    <property type="entry name" value="EpuA"/>
    <property type="match status" value="1"/>
</dbReference>
<protein>
    <recommendedName>
        <fullName evidence="5">DNA-directed RNA polymerase subunit beta</fullName>
    </recommendedName>
</protein>
<name>A0A0U1QSY5_9BACL</name>
<dbReference type="Proteomes" id="UP000035553">
    <property type="component" value="Unassembled WGS sequence"/>
</dbReference>
<keyword evidence="2" id="KW-0812">Transmembrane</keyword>
<dbReference type="AlphaFoldDB" id="A0A0U1QSY5"/>
<evidence type="ECO:0000256" key="1">
    <source>
        <dbReference type="SAM" id="MobiDB-lite"/>
    </source>
</evidence>
<organism evidence="3 4">
    <name type="scientific">Sporolactobacillus inulinus CASD</name>
    <dbReference type="NCBI Taxonomy" id="1069536"/>
    <lineage>
        <taxon>Bacteria</taxon>
        <taxon>Bacillati</taxon>
        <taxon>Bacillota</taxon>
        <taxon>Bacilli</taxon>
        <taxon>Bacillales</taxon>
        <taxon>Sporolactobacillaceae</taxon>
        <taxon>Sporolactobacillus</taxon>
    </lineage>
</organism>
<sequence length="112" mass="13195">MEPNEKLHNKNKTNPPETRKAARHQRKAAQKAERKTEKKRPTEEQKPLYNPFFAYKKRRFPIWQRLIALISLCCIALVVGAMLGYGGLGHRNPFAVFNPDTWQHIFDFFRTD</sequence>
<keyword evidence="4" id="KW-1185">Reference proteome</keyword>
<gene>
    <name evidence="3" type="ORF">SINU_00320</name>
</gene>
<dbReference type="EMBL" id="AFVQ02000005">
    <property type="protein sequence ID" value="KLI03905.1"/>
    <property type="molecule type" value="Genomic_DNA"/>
</dbReference>